<evidence type="ECO:0000259" key="3">
    <source>
        <dbReference type="Pfam" id="PF18449"/>
    </source>
</evidence>
<comment type="caution">
    <text evidence="5">The sequence shown here is derived from an EMBL/GenBank/DDBJ whole genome shotgun (WGS) entry which is preliminary data.</text>
</comment>
<name>A0A7X0Y767_9LIST</name>
<feature type="coiled-coil region" evidence="1">
    <location>
        <begin position="680"/>
        <end position="709"/>
    </location>
</feature>
<feature type="domain" description="Bacterial Ig" evidence="4">
    <location>
        <begin position="1081"/>
        <end position="1162"/>
    </location>
</feature>
<evidence type="ECO:0000313" key="5">
    <source>
        <dbReference type="EMBL" id="MBC1937667.1"/>
    </source>
</evidence>
<dbReference type="RefSeq" id="WP_185527559.1">
    <property type="nucleotide sequence ID" value="NZ_JAARWN010000021.1"/>
</dbReference>
<dbReference type="Pfam" id="PF18449">
    <property type="entry name" value="Endotoxin_C2"/>
    <property type="match status" value="6"/>
</dbReference>
<dbReference type="InterPro" id="IPR046776">
    <property type="entry name" value="Pectate_lyase_5"/>
</dbReference>
<feature type="coiled-coil region" evidence="1">
    <location>
        <begin position="611"/>
        <end position="638"/>
    </location>
</feature>
<gene>
    <name evidence="5" type="ORF">HCA69_14960</name>
</gene>
<evidence type="ECO:0000259" key="4">
    <source>
        <dbReference type="Pfam" id="PF20622"/>
    </source>
</evidence>
<dbReference type="Proteomes" id="UP000535908">
    <property type="component" value="Unassembled WGS sequence"/>
</dbReference>
<evidence type="ECO:0000256" key="2">
    <source>
        <dbReference type="SAM" id="SignalP"/>
    </source>
</evidence>
<feature type="domain" description="Pesticidal crystal protein Cry1Aa" evidence="3">
    <location>
        <begin position="842"/>
        <end position="901"/>
    </location>
</feature>
<feature type="coiled-coil region" evidence="1">
    <location>
        <begin position="540"/>
        <end position="576"/>
    </location>
</feature>
<feature type="chain" id="PRO_5031311942" description="Bacterial Ig domain-containing protein" evidence="2">
    <location>
        <begin position="34"/>
        <end position="1166"/>
    </location>
</feature>
<keyword evidence="2" id="KW-0732">Signal</keyword>
<sequence>MKKKNMASKFLKVTAATSIALTSLSGVPFNVLANEVPVISQMATGVSVDVSTWAEFKAALESSTVTDVNLTANILMGSDVSINGSSKTIQGNGHTIDANSMKMLITANGNSVKISNTVITRTSSDGIVYSTNSGSLQANVTLDNVTSSGSRLFILGNANLFLENNITDTSTFNYSGSAGSISADSITLQNKANVSIKTTGSETFALKAGTNMKVSSDSKLAINGAGSDMQLLPGGVLNVDGTMELSANKYNGIQLEDAARLRVNEGGKLIGNKGPRSIIYGVKSNTIENAGEILINTNNTAVDFVGVNSNFINSGTFDATTTASGSNSFVVMAGAKLQLKPGSHFTMKTINTLGWATLLAQDIEVEDRATLDMDVKSTESALVSKNTTNLKSGSNISISNSAGRALGGNPSAKVQLDSETGISTWLRGNVSSLEPTRSYAGPLNMYVELVGVGTSQTQKNIQSNNIDATLFYINKDIGKIASGSFVKDTKQIEFENAAREAVNGLFTSKDPKNDIKTGLTQADIDAAQALINKVTDPTKKAELQADLNKAQSQLDAKTAQAEAEAQNKAREAVNNLFTNKNPNGTITGTMTQADIDAAQALINKVTDPTKKAELQADLNKAQNQLDAKAAQAEAENKAREAVNNLFTNKDPNGNITNTMTQADIDAAQALINKVTDPTKKAALQADLNKAQSQLDAKKAQAEAENKAREAVNNLFTNKNPNGTITGTMTQADIDAAQALINKVTDPTKKAELQADLNKAQSQLDAKTTQTEAENKAREAVNNLFTNKDPNGNITNTMTQADIDAAQALINKVTDPTKKTALQADLNKAQSQLDAKAAQVEAENKAREAVNNLFTNKDPNGNITGTMTQADIDAAQALINKVTDPTKKAALQKDLDKAKAQFASNGTLKPDDFVLGTTTITGSYSGDVDRITLSKDGVESGNATKTNGTFRFYVGPGIKKDQSLYMVAYDKNGREIAREKVNIAAVTAGQITPAAMTIPGDANITGTYTGDVSRIEVSITNEAGTTQVYRGGTVGNGTFKFYSFDKTKSPKDIIVVRAYDSVGKLLDTKTVTIKNNVVTTAGQVTPATLTIPGNTSLTGTVSGDVAIIKVTVNGTVYAGGSIASDGTFRFYTFDKIKKADDTVTIAVYDKAGKLLDTKPVTIQAPTR</sequence>
<dbReference type="Pfam" id="PF20585">
    <property type="entry name" value="Pectate_lyase_5"/>
    <property type="match status" value="1"/>
</dbReference>
<keyword evidence="1" id="KW-0175">Coiled coil</keyword>
<dbReference type="InterPro" id="IPR054544">
    <property type="entry name" value="Pest_crys_Cry1Aa_dom-IV"/>
</dbReference>
<feature type="coiled-coil region" evidence="1">
    <location>
        <begin position="818"/>
        <end position="845"/>
    </location>
</feature>
<feature type="signal peptide" evidence="2">
    <location>
        <begin position="1"/>
        <end position="33"/>
    </location>
</feature>
<evidence type="ECO:0008006" key="7">
    <source>
        <dbReference type="Google" id="ProtNLM"/>
    </source>
</evidence>
<organism evidence="5 6">
    <name type="scientific">Listeria grandensis</name>
    <dbReference type="NCBI Taxonomy" id="1494963"/>
    <lineage>
        <taxon>Bacteria</taxon>
        <taxon>Bacillati</taxon>
        <taxon>Bacillota</taxon>
        <taxon>Bacilli</taxon>
        <taxon>Bacillales</taxon>
        <taxon>Listeriaceae</taxon>
        <taxon>Listeria</taxon>
    </lineage>
</organism>
<dbReference type="EMBL" id="JAARWN010000021">
    <property type="protein sequence ID" value="MBC1937667.1"/>
    <property type="molecule type" value="Genomic_DNA"/>
</dbReference>
<evidence type="ECO:0000256" key="1">
    <source>
        <dbReference type="SAM" id="Coils"/>
    </source>
</evidence>
<dbReference type="AlphaFoldDB" id="A0A7X0Y767"/>
<feature type="domain" description="Pesticidal crystal protein Cry1Aa" evidence="3">
    <location>
        <begin position="704"/>
        <end position="765"/>
    </location>
</feature>
<feature type="domain" description="Pesticidal crystal protein Cry1Aa" evidence="3">
    <location>
        <begin position="635"/>
        <end position="696"/>
    </location>
</feature>
<dbReference type="Pfam" id="PF20622">
    <property type="entry name" value="Big_15"/>
    <property type="match status" value="3"/>
</dbReference>
<feature type="domain" description="Pesticidal crystal protein Cry1Aa" evidence="3">
    <location>
        <begin position="496"/>
        <end position="556"/>
    </location>
</feature>
<feature type="domain" description="Bacterial Ig" evidence="4">
    <location>
        <begin position="905"/>
        <end position="983"/>
    </location>
</feature>
<accession>A0A7X0Y767</accession>
<reference evidence="5 6" key="1">
    <citation type="submission" date="2020-03" db="EMBL/GenBank/DDBJ databases">
        <title>Soil Listeria distribution.</title>
        <authorList>
            <person name="Liao J."/>
            <person name="Wiedmann M."/>
        </authorList>
    </citation>
    <scope>NUCLEOTIDE SEQUENCE [LARGE SCALE GENOMIC DNA]</scope>
    <source>
        <strain evidence="5 6">FSL L7-0741</strain>
    </source>
</reference>
<feature type="domain" description="Pesticidal crystal protein Cry1Aa" evidence="3">
    <location>
        <begin position="565"/>
        <end position="627"/>
    </location>
</feature>
<proteinExistence type="predicted"/>
<evidence type="ECO:0000313" key="6">
    <source>
        <dbReference type="Proteomes" id="UP000535908"/>
    </source>
</evidence>
<dbReference type="InterPro" id="IPR046746">
    <property type="entry name" value="Big_15"/>
</dbReference>
<feature type="domain" description="Pesticidal crystal protein Cry1Aa" evidence="3">
    <location>
        <begin position="773"/>
        <end position="834"/>
    </location>
</feature>
<protein>
    <recommendedName>
        <fullName evidence="7">Bacterial Ig domain-containing protein</fullName>
    </recommendedName>
</protein>
<feature type="domain" description="Bacterial Ig" evidence="4">
    <location>
        <begin position="988"/>
        <end position="1074"/>
    </location>
</feature>